<dbReference type="Proteomes" id="UP000244240">
    <property type="component" value="Unassembled WGS sequence"/>
</dbReference>
<dbReference type="Gene3D" id="3.40.50.10440">
    <property type="entry name" value="Dihydroxyacetone kinase, domain 1"/>
    <property type="match status" value="1"/>
</dbReference>
<dbReference type="InterPro" id="IPR004006">
    <property type="entry name" value="DhaK_dom"/>
</dbReference>
<dbReference type="Gene3D" id="3.30.1180.20">
    <property type="entry name" value="Dihydroxyacetone kinase, domain 2"/>
    <property type="match status" value="1"/>
</dbReference>
<dbReference type="Pfam" id="PF02733">
    <property type="entry name" value="Dak1"/>
    <property type="match status" value="1"/>
</dbReference>
<reference evidence="6 7" key="1">
    <citation type="submission" date="2018-04" db="EMBL/GenBank/DDBJ databases">
        <title>Genomic Encyclopedia of Archaeal and Bacterial Type Strains, Phase II (KMG-II): from individual species to whole genera.</title>
        <authorList>
            <person name="Goeker M."/>
        </authorList>
    </citation>
    <scope>NUCLEOTIDE SEQUENCE [LARGE SCALE GENOMIC DNA]</scope>
    <source>
        <strain evidence="6 7">DSM 45787</strain>
    </source>
</reference>
<dbReference type="FunFam" id="3.30.1180.20:FF:000001">
    <property type="entry name" value="Dihydroxyacetone kinase 1"/>
    <property type="match status" value="1"/>
</dbReference>
<dbReference type="EMBL" id="QBKR01000022">
    <property type="protein sequence ID" value="PTX55056.1"/>
    <property type="molecule type" value="Genomic_DNA"/>
</dbReference>
<keyword evidence="2" id="KW-0547">Nucleotide-binding</keyword>
<keyword evidence="1" id="KW-0808">Transferase</keyword>
<dbReference type="SUPFAM" id="SSF82549">
    <property type="entry name" value="DAK1/DegV-like"/>
    <property type="match status" value="1"/>
</dbReference>
<accession>A0A2T6BG79</accession>
<dbReference type="GO" id="GO:0004371">
    <property type="term" value="F:glycerone kinase activity"/>
    <property type="evidence" value="ECO:0007669"/>
    <property type="project" value="InterPro"/>
</dbReference>
<dbReference type="PROSITE" id="PS51481">
    <property type="entry name" value="DHAK"/>
    <property type="match status" value="1"/>
</dbReference>
<gene>
    <name evidence="6" type="ORF">C8P63_12215</name>
</gene>
<evidence type="ECO:0000313" key="7">
    <source>
        <dbReference type="Proteomes" id="UP000244240"/>
    </source>
</evidence>
<sequence length="359" mass="38555">MKWLRKKKSHIPLTEWNTSIQGGSLLKKVMNQPEQIVKEMLEGMILAHPDRLRGIKESGVLLRTDAPVEGKVGLVSGGGSGHEPAHGGFVGKGMLDAAVAGEVFTSPTPDRILEAIKAVDSGKGVLCIVKNYTGDVLNFEMAVELAAAEGIEVDSVVVNDDVAVEDSTHTTGRRGIAGTLFVHKVAGAKAESGATLPEVKETARKAIGRIRSMGVALTPCTPPEAGKPSFTLEEDEIEIGIGIHGEPGVKRTKLLPASRLVRTLFDRIREDLPFKAGDRVAVMVNGMGSTPLMELNVVHKELMACLREKEMKMVEAWVGEYMTSLDMAGFSLTLFQLDEELEALLAQPADSVTIRRGGN</sequence>
<proteinExistence type="predicted"/>
<dbReference type="FunFam" id="3.40.50.10440:FF:000001">
    <property type="entry name" value="Dihydroxyacetone kinase, DhaK subunit"/>
    <property type="match status" value="1"/>
</dbReference>
<dbReference type="AlphaFoldDB" id="A0A2T6BG79"/>
<dbReference type="PANTHER" id="PTHR28629">
    <property type="entry name" value="TRIOKINASE/FMN CYCLASE"/>
    <property type="match status" value="1"/>
</dbReference>
<organism evidence="6 7">
    <name type="scientific">Melghirimyces profundicolus</name>
    <dbReference type="NCBI Taxonomy" id="1242148"/>
    <lineage>
        <taxon>Bacteria</taxon>
        <taxon>Bacillati</taxon>
        <taxon>Bacillota</taxon>
        <taxon>Bacilli</taxon>
        <taxon>Bacillales</taxon>
        <taxon>Thermoactinomycetaceae</taxon>
        <taxon>Melghirimyces</taxon>
    </lineage>
</organism>
<evidence type="ECO:0000313" key="6">
    <source>
        <dbReference type="EMBL" id="PTX55056.1"/>
    </source>
</evidence>
<name>A0A2T6BG79_9BACL</name>
<evidence type="ECO:0000259" key="5">
    <source>
        <dbReference type="PROSITE" id="PS51481"/>
    </source>
</evidence>
<evidence type="ECO:0000256" key="2">
    <source>
        <dbReference type="ARBA" id="ARBA00022741"/>
    </source>
</evidence>
<keyword evidence="4" id="KW-0067">ATP-binding</keyword>
<evidence type="ECO:0000256" key="3">
    <source>
        <dbReference type="ARBA" id="ARBA00022777"/>
    </source>
</evidence>
<dbReference type="InterPro" id="IPR012736">
    <property type="entry name" value="DhaK_1"/>
</dbReference>
<protein>
    <submittedName>
        <fullName evidence="6">Dihydroxyacetone kinase DhaK subunit</fullName>
    </submittedName>
</protein>
<comment type="caution">
    <text evidence="6">The sequence shown here is derived from an EMBL/GenBank/DDBJ whole genome shotgun (WGS) entry which is preliminary data.</text>
</comment>
<dbReference type="GO" id="GO:0019563">
    <property type="term" value="P:glycerol catabolic process"/>
    <property type="evidence" value="ECO:0007669"/>
    <property type="project" value="TreeGrafter"/>
</dbReference>
<dbReference type="InterPro" id="IPR050861">
    <property type="entry name" value="Dihydroxyacetone_Kinase"/>
</dbReference>
<dbReference type="GO" id="GO:0005829">
    <property type="term" value="C:cytosol"/>
    <property type="evidence" value="ECO:0007669"/>
    <property type="project" value="TreeGrafter"/>
</dbReference>
<dbReference type="NCBIfam" id="TIGR02363">
    <property type="entry name" value="dhaK1"/>
    <property type="match status" value="1"/>
</dbReference>
<dbReference type="PANTHER" id="PTHR28629:SF4">
    <property type="entry name" value="TRIOKINASE_FMN CYCLASE"/>
    <property type="match status" value="1"/>
</dbReference>
<feature type="domain" description="DhaK" evidence="5">
    <location>
        <begin position="32"/>
        <end position="354"/>
    </location>
</feature>
<keyword evidence="3 6" id="KW-0418">Kinase</keyword>
<dbReference type="GO" id="GO:0005524">
    <property type="term" value="F:ATP binding"/>
    <property type="evidence" value="ECO:0007669"/>
    <property type="project" value="UniProtKB-KW"/>
</dbReference>
<evidence type="ECO:0000256" key="4">
    <source>
        <dbReference type="ARBA" id="ARBA00022840"/>
    </source>
</evidence>
<evidence type="ECO:0000256" key="1">
    <source>
        <dbReference type="ARBA" id="ARBA00022679"/>
    </source>
</evidence>
<keyword evidence="7" id="KW-1185">Reference proteome</keyword>